<reference evidence="2 3" key="1">
    <citation type="submission" date="2024-04" db="EMBL/GenBank/DDBJ databases">
        <title>Phyllosticta paracitricarpa is synonymous to the EU quarantine fungus P. citricarpa based on phylogenomic analyses.</title>
        <authorList>
            <consortium name="Lawrence Berkeley National Laboratory"/>
            <person name="Van ingen-buijs V.A."/>
            <person name="Van westerhoven A.C."/>
            <person name="Haridas S."/>
            <person name="Skiadas P."/>
            <person name="Martin F."/>
            <person name="Groenewald J.Z."/>
            <person name="Crous P.W."/>
            <person name="Seidl M.F."/>
        </authorList>
    </citation>
    <scope>NUCLEOTIDE SEQUENCE [LARGE SCALE GENOMIC DNA]</scope>
    <source>
        <strain evidence="2 3">CBS 141358</strain>
    </source>
</reference>
<feature type="region of interest" description="Disordered" evidence="1">
    <location>
        <begin position="130"/>
        <end position="227"/>
    </location>
</feature>
<feature type="compositionally biased region" description="Polar residues" evidence="1">
    <location>
        <begin position="460"/>
        <end position="469"/>
    </location>
</feature>
<feature type="region of interest" description="Disordered" evidence="1">
    <location>
        <begin position="320"/>
        <end position="434"/>
    </location>
</feature>
<organism evidence="2 3">
    <name type="scientific">Phyllosticta paracitricarpa</name>
    <dbReference type="NCBI Taxonomy" id="2016321"/>
    <lineage>
        <taxon>Eukaryota</taxon>
        <taxon>Fungi</taxon>
        <taxon>Dikarya</taxon>
        <taxon>Ascomycota</taxon>
        <taxon>Pezizomycotina</taxon>
        <taxon>Dothideomycetes</taxon>
        <taxon>Dothideomycetes incertae sedis</taxon>
        <taxon>Botryosphaeriales</taxon>
        <taxon>Phyllostictaceae</taxon>
        <taxon>Phyllosticta</taxon>
    </lineage>
</organism>
<dbReference type="Proteomes" id="UP001367316">
    <property type="component" value="Unassembled WGS sequence"/>
</dbReference>
<name>A0ABR1MU96_9PEZI</name>
<accession>A0ABR1MU96</accession>
<evidence type="ECO:0000313" key="3">
    <source>
        <dbReference type="Proteomes" id="UP001367316"/>
    </source>
</evidence>
<comment type="caution">
    <text evidence="2">The sequence shown here is derived from an EMBL/GenBank/DDBJ whole genome shotgun (WGS) entry which is preliminary data.</text>
</comment>
<feature type="region of interest" description="Disordered" evidence="1">
    <location>
        <begin position="460"/>
        <end position="514"/>
    </location>
</feature>
<proteinExistence type="predicted"/>
<feature type="compositionally biased region" description="Basic and acidic residues" evidence="1">
    <location>
        <begin position="12"/>
        <end position="47"/>
    </location>
</feature>
<gene>
    <name evidence="2" type="ORF">JOL62DRAFT_560090</name>
</gene>
<feature type="compositionally biased region" description="Low complexity" evidence="1">
    <location>
        <begin position="404"/>
        <end position="430"/>
    </location>
</feature>
<feature type="compositionally biased region" description="Basic residues" evidence="1">
    <location>
        <begin position="48"/>
        <end position="59"/>
    </location>
</feature>
<feature type="compositionally biased region" description="Basic and acidic residues" evidence="1">
    <location>
        <begin position="60"/>
        <end position="70"/>
    </location>
</feature>
<feature type="region of interest" description="Disordered" evidence="1">
    <location>
        <begin position="243"/>
        <end position="276"/>
    </location>
</feature>
<feature type="compositionally biased region" description="Polar residues" evidence="1">
    <location>
        <begin position="217"/>
        <end position="226"/>
    </location>
</feature>
<keyword evidence="3" id="KW-1185">Reference proteome</keyword>
<evidence type="ECO:0000256" key="1">
    <source>
        <dbReference type="SAM" id="MobiDB-lite"/>
    </source>
</evidence>
<protein>
    <submittedName>
        <fullName evidence="2">Uncharacterized protein</fullName>
    </submittedName>
</protein>
<sequence length="641" mass="69699">MSSSTKQTLKQAKADYKKYGPRVSEREQRQLERGIELERRAEEIKERERRRKDAAKKRREKEERDKETRSRMGVGIATQLAGFNHTQKQLKGAMENFLGLGKKQQAQPVCDSNAADASAEAMLEYDGMLDGDEDYWKSSPLDASVHSQDAHGGGEDCADPSPHSPDKSLGNLVPHSPQTRAGEASTTMQSVANPVQQLQETPSNTPCGHQDGIQGNAPGTKSSQSDMWDDFLDDATILSALKGRTPTSQAARRCSQVPTPMLRDPASPCERVRSESEPAHLDFERTEQHNGKIHSLTQVEDDPLAAIDIDCLDDLFPSNSQIQRELTPPRPLQSEKPDDNFIEDDFAAEERREIELSSRVAQPALVPASRFCPQQQSGRPHGAPPFHVKSLSDTRSFDNAKQLHPTSRPAPHPSTRTTTPRSRPSPLATSKSAANIRKIPTYGLDNAITSLQQGVPNVSATFSKQSSRPGSKRPTPALPCSKRKIHDERASSPLPPVKKRSAQPGELRPSPSLKSPTVAAAMYSIDAIHAPTTTSDNVTATRSIRGAIVYAGCPGTAQTRHHHKDIAIQAFLTTAVLVEVVVGVKYPPTTPLSPSYPPRRSTAAAAAAAAAAVSGYLRSEDFPTPLRTPLQIPVVGVFLAC</sequence>
<feature type="region of interest" description="Disordered" evidence="1">
    <location>
        <begin position="1"/>
        <end position="80"/>
    </location>
</feature>
<dbReference type="EMBL" id="JBBPBF010000046">
    <property type="protein sequence ID" value="KAK7606543.1"/>
    <property type="molecule type" value="Genomic_DNA"/>
</dbReference>
<feature type="compositionally biased region" description="Polar residues" evidence="1">
    <location>
        <begin position="176"/>
        <end position="207"/>
    </location>
</feature>
<feature type="compositionally biased region" description="Polar residues" evidence="1">
    <location>
        <begin position="1"/>
        <end position="10"/>
    </location>
</feature>
<evidence type="ECO:0000313" key="2">
    <source>
        <dbReference type="EMBL" id="KAK7606543.1"/>
    </source>
</evidence>